<keyword evidence="3" id="KW-0963">Cytoplasm</keyword>
<dbReference type="EMBL" id="UYYB01100395">
    <property type="protein sequence ID" value="VDM77877.1"/>
    <property type="molecule type" value="Genomic_DNA"/>
</dbReference>
<evidence type="ECO:0000256" key="8">
    <source>
        <dbReference type="ARBA" id="ARBA00049360"/>
    </source>
</evidence>
<keyword evidence="6" id="KW-0067">ATP-binding</keyword>
<keyword evidence="5" id="KW-0378">Hydrolase</keyword>
<dbReference type="GO" id="GO:0016787">
    <property type="term" value="F:hydrolase activity"/>
    <property type="evidence" value="ECO:0007669"/>
    <property type="project" value="UniProtKB-KW"/>
</dbReference>
<evidence type="ECO:0000256" key="9">
    <source>
        <dbReference type="RuleBase" id="RU000487"/>
    </source>
</evidence>
<evidence type="ECO:0000256" key="5">
    <source>
        <dbReference type="ARBA" id="ARBA00022801"/>
    </source>
</evidence>
<comment type="catalytic activity">
    <reaction evidence="8">
        <text>ATP + H2O = ADP + phosphate + H(+)</text>
        <dbReference type="Rhea" id="RHEA:13065"/>
        <dbReference type="ChEBI" id="CHEBI:15377"/>
        <dbReference type="ChEBI" id="CHEBI:15378"/>
        <dbReference type="ChEBI" id="CHEBI:30616"/>
        <dbReference type="ChEBI" id="CHEBI:43474"/>
        <dbReference type="ChEBI" id="CHEBI:456216"/>
    </reaction>
</comment>
<comment type="subcellular location">
    <subcellularLocation>
        <location evidence="1">Cytoplasm</location>
        <location evidence="1">Cytoskeleton</location>
    </subcellularLocation>
</comment>
<name>A0A3P7JNR8_STRVU</name>
<dbReference type="Gene3D" id="3.30.420.40">
    <property type="match status" value="3"/>
</dbReference>
<dbReference type="InterPro" id="IPR004001">
    <property type="entry name" value="Actin_CS"/>
</dbReference>
<dbReference type="Proteomes" id="UP000270094">
    <property type="component" value="Unassembled WGS sequence"/>
</dbReference>
<dbReference type="InterPro" id="IPR004000">
    <property type="entry name" value="Actin"/>
</dbReference>
<evidence type="ECO:0000256" key="6">
    <source>
        <dbReference type="ARBA" id="ARBA00022840"/>
    </source>
</evidence>
<accession>A0A3P7JNR8</accession>
<dbReference type="SMART" id="SM00268">
    <property type="entry name" value="ACTIN"/>
    <property type="match status" value="1"/>
</dbReference>
<dbReference type="Gene3D" id="3.90.640.10">
    <property type="entry name" value="Actin, Chain A, domain 4"/>
    <property type="match status" value="2"/>
</dbReference>
<dbReference type="SUPFAM" id="SSF53067">
    <property type="entry name" value="Actin-like ATPase domain"/>
    <property type="match status" value="1"/>
</dbReference>
<evidence type="ECO:0000256" key="4">
    <source>
        <dbReference type="ARBA" id="ARBA00022741"/>
    </source>
</evidence>
<dbReference type="FunFam" id="3.30.420.40:FF:000058">
    <property type="entry name" value="Putative actin-related protein 5"/>
    <property type="match status" value="1"/>
</dbReference>
<dbReference type="FunFam" id="3.30.420.40:FF:000218">
    <property type="entry name" value="actin, alpha sarcomeric/skeletal-like"/>
    <property type="match status" value="1"/>
</dbReference>
<dbReference type="InterPro" id="IPR043129">
    <property type="entry name" value="ATPase_NBD"/>
</dbReference>
<evidence type="ECO:0000313" key="11">
    <source>
        <dbReference type="Proteomes" id="UP000270094"/>
    </source>
</evidence>
<evidence type="ECO:0000256" key="1">
    <source>
        <dbReference type="ARBA" id="ARBA00004245"/>
    </source>
</evidence>
<evidence type="ECO:0000256" key="7">
    <source>
        <dbReference type="ARBA" id="ARBA00023212"/>
    </source>
</evidence>
<evidence type="ECO:0000256" key="3">
    <source>
        <dbReference type="ARBA" id="ARBA00022490"/>
    </source>
</evidence>
<organism evidence="10 11">
    <name type="scientific">Strongylus vulgaris</name>
    <name type="common">Blood worm</name>
    <dbReference type="NCBI Taxonomy" id="40348"/>
    <lineage>
        <taxon>Eukaryota</taxon>
        <taxon>Metazoa</taxon>
        <taxon>Ecdysozoa</taxon>
        <taxon>Nematoda</taxon>
        <taxon>Chromadorea</taxon>
        <taxon>Rhabditida</taxon>
        <taxon>Rhabditina</taxon>
        <taxon>Rhabditomorpha</taxon>
        <taxon>Strongyloidea</taxon>
        <taxon>Strongylidae</taxon>
        <taxon>Strongylus</taxon>
    </lineage>
</organism>
<sequence>MVVKKGYLLPYAIHRLDIAGRDLTDYMMNILMERNYSFRTAEIIGMEASGIHTEIYQTIKNCPIDIRKVIAIGDERFRCAEVMFQPEIIGMEAPGIHTEIYQTIKNCPIDVRKDLYANIVLSGGNTLFPGIANRLERELQRLVPETTKIRIIAQPERKYSVWIGASIISSMQAFQKLWISKQDYNEYGPHIVHRKCY</sequence>
<dbReference type="GO" id="GO:0005524">
    <property type="term" value="F:ATP binding"/>
    <property type="evidence" value="ECO:0007669"/>
    <property type="project" value="UniProtKB-KW"/>
</dbReference>
<reference evidence="10 11" key="1">
    <citation type="submission" date="2018-11" db="EMBL/GenBank/DDBJ databases">
        <authorList>
            <consortium name="Pathogen Informatics"/>
        </authorList>
    </citation>
    <scope>NUCLEOTIDE SEQUENCE [LARGE SCALE GENOMIC DNA]</scope>
</reference>
<dbReference type="PANTHER" id="PTHR11937">
    <property type="entry name" value="ACTIN"/>
    <property type="match status" value="1"/>
</dbReference>
<evidence type="ECO:0008006" key="12">
    <source>
        <dbReference type="Google" id="ProtNLM"/>
    </source>
</evidence>
<keyword evidence="11" id="KW-1185">Reference proteome</keyword>
<dbReference type="AlphaFoldDB" id="A0A3P7JNR8"/>
<keyword evidence="4" id="KW-0547">Nucleotide-binding</keyword>
<dbReference type="OrthoDB" id="5132116at2759"/>
<gene>
    <name evidence="10" type="ORF">SVUK_LOCUS12875</name>
</gene>
<proteinExistence type="inferred from homology"/>
<dbReference type="Pfam" id="PF00022">
    <property type="entry name" value="Actin"/>
    <property type="match status" value="1"/>
</dbReference>
<comment type="similarity">
    <text evidence="2 9">Belongs to the actin family.</text>
</comment>
<evidence type="ECO:0000313" key="10">
    <source>
        <dbReference type="EMBL" id="VDM77877.1"/>
    </source>
</evidence>
<protein>
    <recommendedName>
        <fullName evidence="12">Actin</fullName>
    </recommendedName>
</protein>
<dbReference type="PROSITE" id="PS00432">
    <property type="entry name" value="ACTINS_2"/>
    <property type="match status" value="1"/>
</dbReference>
<dbReference type="GO" id="GO:0005856">
    <property type="term" value="C:cytoskeleton"/>
    <property type="evidence" value="ECO:0007669"/>
    <property type="project" value="UniProtKB-SubCell"/>
</dbReference>
<keyword evidence="7" id="KW-0206">Cytoskeleton</keyword>
<evidence type="ECO:0000256" key="2">
    <source>
        <dbReference type="ARBA" id="ARBA00006752"/>
    </source>
</evidence>